<organism evidence="1 2">
    <name type="scientific">Camellia lanceoleosa</name>
    <dbReference type="NCBI Taxonomy" id="1840588"/>
    <lineage>
        <taxon>Eukaryota</taxon>
        <taxon>Viridiplantae</taxon>
        <taxon>Streptophyta</taxon>
        <taxon>Embryophyta</taxon>
        <taxon>Tracheophyta</taxon>
        <taxon>Spermatophyta</taxon>
        <taxon>Magnoliopsida</taxon>
        <taxon>eudicotyledons</taxon>
        <taxon>Gunneridae</taxon>
        <taxon>Pentapetalae</taxon>
        <taxon>asterids</taxon>
        <taxon>Ericales</taxon>
        <taxon>Theaceae</taxon>
        <taxon>Camellia</taxon>
    </lineage>
</organism>
<dbReference type="EMBL" id="CM045759">
    <property type="protein sequence ID" value="KAI8018257.1"/>
    <property type="molecule type" value="Genomic_DNA"/>
</dbReference>
<keyword evidence="2" id="KW-1185">Reference proteome</keyword>
<protein>
    <submittedName>
        <fullName evidence="1">Cysteine-rich receptor-like protein kinase 5</fullName>
    </submittedName>
</protein>
<accession>A0ACC0HXG1</accession>
<comment type="caution">
    <text evidence="1">The sequence shown here is derived from an EMBL/GenBank/DDBJ whole genome shotgun (WGS) entry which is preliminary data.</text>
</comment>
<gene>
    <name evidence="1" type="ORF">LOK49_LG04G01255</name>
</gene>
<dbReference type="Proteomes" id="UP001060215">
    <property type="component" value="Chromosome 2"/>
</dbReference>
<evidence type="ECO:0000313" key="2">
    <source>
        <dbReference type="Proteomes" id="UP001060215"/>
    </source>
</evidence>
<proteinExistence type="predicted"/>
<reference evidence="1 2" key="1">
    <citation type="journal article" date="2022" name="Plant J.">
        <title>Chromosome-level genome of Camellia lanceoleosa provides a valuable resource for understanding genome evolution and self-incompatibility.</title>
        <authorList>
            <person name="Gong W."/>
            <person name="Xiao S."/>
            <person name="Wang L."/>
            <person name="Liao Z."/>
            <person name="Chang Y."/>
            <person name="Mo W."/>
            <person name="Hu G."/>
            <person name="Li W."/>
            <person name="Zhao G."/>
            <person name="Zhu H."/>
            <person name="Hu X."/>
            <person name="Ji K."/>
            <person name="Xiang X."/>
            <person name="Song Q."/>
            <person name="Yuan D."/>
            <person name="Jin S."/>
            <person name="Zhang L."/>
        </authorList>
    </citation>
    <scope>NUCLEOTIDE SEQUENCE [LARGE SCALE GENOMIC DNA]</scope>
    <source>
        <strain evidence="1">SQ_2022a</strain>
    </source>
</reference>
<name>A0ACC0HXG1_9ERIC</name>
<sequence>MGGEIAVKKPLLISDKGKELVLSEMKLLLGSAHHRNIVKFLGFCSHREEMLLALEFASNGSLDHLLFKFDPELRPTMDRVYSTLLENHSNSSTLVEEPLSDGSSSSSSTTQNSGRKELANNGSSSGTNIHLGNEGLPIQRRLTRSRRIQPEDVQSYILSIPSSSCSSSDNGIQIEPDEGPVRATIQEVAAAKEEEDEEGIPIPMITKEDPIETMGKLCPRNNLARQPREKTPLLPPRMTKEAAKNVAKQQQTIEEEANEKSPTTLNDTEEWPVNSTPKDRVVMHRPLHLVLSFHHTINSNIFVYLLYEQIMPEIKVDKERMATNDAKEDFWQAITKLKSLETSFRKSWNDEGNKSSWCEDGFFEQGEKGKYKDQLTNPQDAIFSNNWEGILRKVGVAEDSLLFSEVPLPGLVEQQLPTAEEAVDDGDHGGEWIARGC</sequence>
<evidence type="ECO:0000313" key="1">
    <source>
        <dbReference type="EMBL" id="KAI8018257.1"/>
    </source>
</evidence>